<feature type="chain" id="PRO_5043380538" description="WD40 repeat domain-containing protein" evidence="2">
    <location>
        <begin position="38"/>
        <end position="456"/>
    </location>
</feature>
<organism evidence="3">
    <name type="scientific">Paraconexibacter sp. AEG42_29</name>
    <dbReference type="NCBI Taxonomy" id="2997339"/>
    <lineage>
        <taxon>Bacteria</taxon>
        <taxon>Bacillati</taxon>
        <taxon>Actinomycetota</taxon>
        <taxon>Thermoleophilia</taxon>
        <taxon>Solirubrobacterales</taxon>
        <taxon>Paraconexibacteraceae</taxon>
        <taxon>Paraconexibacter</taxon>
    </lineage>
</organism>
<feature type="signal peptide" evidence="2">
    <location>
        <begin position="1"/>
        <end position="37"/>
    </location>
</feature>
<sequence>MLRTVARPPLRDLPPGRRPLRLAASALAAVAIATTLAAPAPAAADSFAYRDGEDVVVVNADGGRSRLAVDGAPDRVASAPVVDPAGNVTAIITNGKFSRPLLHWVSSDGKQVVENLLPQVGGSGLNAGPLSTSIDPTGKLFAYTYLEYRGTDVSYRPHLAIVDPTAPGLPVSPAIDRAGYSGVDWFGDRLLASDATGLYAERPGPERLQFDPWPLADGLTSVDLAADGRRAVVGSGNAQFVVETDAGGPPTASVTGFCTLPDDGRDLYRGGAPSAALSPDGTRVAYAGQSGLHVARLGAVTGEGRPCPLEDVRLVSARGGLPTSSTYTVPAPAPAPGTGPGTGTGDPAKPGGDAGPAKPAGDPDRPAPGQAPTKPAVRRPTLTKLVRSGSRVTATITCPVRCNYSVRLVRGARTLATRKGTAKAGRPLRLTLTGAKGKGLTLRLTVAGRTVARKVA</sequence>
<proteinExistence type="predicted"/>
<name>A0AAU7AXJ3_9ACTN</name>
<dbReference type="AlphaFoldDB" id="A0AAU7AXJ3"/>
<gene>
    <name evidence="3" type="ORF">DSM112329_03312</name>
</gene>
<feature type="compositionally biased region" description="Low complexity" evidence="1">
    <location>
        <begin position="345"/>
        <end position="360"/>
    </location>
</feature>
<evidence type="ECO:0000256" key="1">
    <source>
        <dbReference type="SAM" id="MobiDB-lite"/>
    </source>
</evidence>
<evidence type="ECO:0008006" key="4">
    <source>
        <dbReference type="Google" id="ProtNLM"/>
    </source>
</evidence>
<evidence type="ECO:0000313" key="3">
    <source>
        <dbReference type="EMBL" id="XAY06441.1"/>
    </source>
</evidence>
<dbReference type="KEGG" id="parq:DSM112329_03312"/>
<protein>
    <recommendedName>
        <fullName evidence="4">WD40 repeat domain-containing protein</fullName>
    </recommendedName>
</protein>
<reference evidence="3" key="1">
    <citation type="submission" date="2022-12" db="EMBL/GenBank/DDBJ databases">
        <title>Paraconexibacter alkalitolerans sp. nov. and Baekduia alba sp. nov., isolated from soil and emended description of the genera Paraconexibacter (Chun et al., 2020) and Baekduia (An et al., 2020).</title>
        <authorList>
            <person name="Vieira S."/>
            <person name="Huber K.J."/>
            <person name="Geppert A."/>
            <person name="Wolf J."/>
            <person name="Neumann-Schaal M."/>
            <person name="Muesken M."/>
            <person name="Overmann J."/>
        </authorList>
    </citation>
    <scope>NUCLEOTIDE SEQUENCE</scope>
    <source>
        <strain evidence="3">AEG42_29</strain>
    </source>
</reference>
<keyword evidence="2" id="KW-0732">Signal</keyword>
<dbReference type="RefSeq" id="WP_354697675.1">
    <property type="nucleotide sequence ID" value="NZ_CP114014.1"/>
</dbReference>
<accession>A0AAU7AXJ3</accession>
<evidence type="ECO:0000256" key="2">
    <source>
        <dbReference type="SAM" id="SignalP"/>
    </source>
</evidence>
<dbReference type="EMBL" id="CP114014">
    <property type="protein sequence ID" value="XAY06441.1"/>
    <property type="molecule type" value="Genomic_DNA"/>
</dbReference>
<dbReference type="SUPFAM" id="SSF69322">
    <property type="entry name" value="Tricorn protease domain 2"/>
    <property type="match status" value="1"/>
</dbReference>
<feature type="region of interest" description="Disordered" evidence="1">
    <location>
        <begin position="323"/>
        <end position="381"/>
    </location>
</feature>